<dbReference type="GO" id="GO:0016887">
    <property type="term" value="F:ATP hydrolysis activity"/>
    <property type="evidence" value="ECO:0007669"/>
    <property type="project" value="InterPro"/>
</dbReference>
<feature type="compositionally biased region" description="Polar residues" evidence="2">
    <location>
        <begin position="130"/>
        <end position="144"/>
    </location>
</feature>
<feature type="region of interest" description="Disordered" evidence="2">
    <location>
        <begin position="4452"/>
        <end position="4484"/>
    </location>
</feature>
<dbReference type="PANTHER" id="PTHR22605:SF1">
    <property type="entry name" value="RZ-TYPE DOMAIN-CONTAINING PROTEIN"/>
    <property type="match status" value="1"/>
</dbReference>
<dbReference type="Gene3D" id="3.40.50.300">
    <property type="entry name" value="P-loop containing nucleotide triphosphate hydrolases"/>
    <property type="match status" value="1"/>
</dbReference>
<feature type="coiled-coil region" evidence="1">
    <location>
        <begin position="1365"/>
        <end position="1402"/>
    </location>
</feature>
<dbReference type="EMBL" id="CAJVPL010000014">
    <property type="protein sequence ID" value="CAG8434051.1"/>
    <property type="molecule type" value="Genomic_DNA"/>
</dbReference>
<proteinExistence type="predicted"/>
<name>A0A9N8V1F6_9GLOM</name>
<evidence type="ECO:0000256" key="2">
    <source>
        <dbReference type="SAM" id="MobiDB-lite"/>
    </source>
</evidence>
<reference evidence="3" key="1">
    <citation type="submission" date="2021-06" db="EMBL/GenBank/DDBJ databases">
        <authorList>
            <person name="Kallberg Y."/>
            <person name="Tangrot J."/>
            <person name="Rosling A."/>
        </authorList>
    </citation>
    <scope>NUCLEOTIDE SEQUENCE</scope>
    <source>
        <strain evidence="3">MT106</strain>
    </source>
</reference>
<accession>A0A9N8V1F6</accession>
<evidence type="ECO:0000313" key="4">
    <source>
        <dbReference type="Proteomes" id="UP000789831"/>
    </source>
</evidence>
<dbReference type="SUPFAM" id="SSF52540">
    <property type="entry name" value="P-loop containing nucleoside triphosphate hydrolases"/>
    <property type="match status" value="1"/>
</dbReference>
<sequence>MKILKKRNKRTETSQNNENKDKPQTSLSSDRITGDPETAAVENNDAINNQNQTDQEPNTSSSMAENLAQNETNEKPSVKSSLGGQQSDHLQTNDSPSTSRIQEDDLAENSSDDEQQGDPNTEDHDDQDGESQGNLSDSGQNDVNPNHESRDDGPQSVIDDQGLSSQANNSNQGSSGSANNSTKRVDGEQEQEVDLFKRPKAHKTDSERVQRPPQNLEKYFTVTFHVHMPTNLSKNYIPVVLGDIPALGVWKEPLVKLHRFGGENIDYWISDPIKIPTSYITGDRNIAYKYAIWCNSRFSLLTKEITFEGYGEKDNRELILKEDFYDIWKSNWDYSLKMLKECYFVKDIYMSLNANNLKDTIIEYQSLRKAHPRAMISATNLNFIAESAMDADSFNQKIFLCLLLGYHIEDHETSKKNHFRLSDNFPSVPLLEGICAIGSDSLPSNTVRLLRPTIAALVRQNSSPNFTGCEWMHLFSVAAEVDPTYDFLNHVQKWEYEMAFLPLKSALKKIVKPVIDKTISMADYLHILKKLFGLTTTIDMFVFIWQDIVRVEVKDWTHYSDLQVQMREHFYKLIASKNAASLYECLNIMPKGFHLLVAEKLRKRMFDLLYSQRNNKWDEKSVEYISKLLSEERLSWTSDDAIQALDIISKSQDLLLLKNFPKFLENVIEYKDKNFWKKTSSICIHWYQQILALICGDNVERQIRGNFVNYIFAYLSVIYPIIAEIDSLVDQLQKTAVKQVEKFTDELVFKATASIGGNSNIKIVECFEQVIKRRLDHAIQNSDEKLKKHIMNICDCTNLNQGLNVPNKLCEEILFYIMTQLQRKIPDLLIGDIIPDNLHIVLLDSSNFWVVILQASGTVKRLHSHVHIRKVVNAIVQLTEMLQKSNINISLLRNVLKYSNQRLLRYLGAVKQSSITEKYLNAIREDCLAYERKLRQLNNFYTHFCSDQRLTDTQHYNNDIEQRRRSLDKTSLGEVLSLDYWTMHEQILEIAEQSDNFINSQTFANFFENCLEKEASDLSVLTIATIIMQNTFTEYDELIKKCNNWKKLKISSASLLWKNTKNVDDELKFLSKCKRLIVTRDFATGIKNLVDVPIWKTVEIFRVDDNKKRLPRLLQDLHDEDKLFGDLSRTFNELTRVYGFIENDCWSLIKELSTAGDFIIFLQSVAEHDLKNLINAVDDHSDERLIQEDTVSSLIQVKQFLLPVMSRTEVTSINAFIDKLTSISKKNPTISKKIALCNAHNLALKNMCNNILSKGEVTKKRIKNAVTIGTYVFWRPEKEDNCAVSLTYHLQAELIEYTLGDLLDLRGRALLIAKSSNSVQLMEIDGEDEDDHEEKYNSDFVHHVDLAQQILSVASKLMQLGHFSYRKFEERAANEEEMLELLENLKDDLNKWETIINQMQEQYYYLTFYPARHILTFFDYFIGNSKDNPENKKNCETLLAYVNKQAKLPPATDYNNFDYKGESHEGILGEIGKILHNIIEGTPKRIRKISAPIELVLSDVVNSGQLFVAACEKDRLENTIMSIFANHGIYPEPWQILICRSSTTAEELSLFTKRCFLAAINGYDEHLFCIANLEVLDFELQYTLVNDIRSLCGKKEQYNLALICCREPGIHHHILDQFREHVHATKGLNVQSMSNIYTEICPEVMCVSSDLSGQGKTEWIRQTSMEKGLIPRSLLVSDGIQFGKLVRQLKESNLHKYESLHLNILSVQHPGEVNMFLFELLTLGMVSNEVDIAELPGTLIFIEVASTVDQYLLNSLPLTGYLSRQHLTWDDNQFISSHELTSPIQVVARYLDAYDHGVLNQTDISINTGPPIRANRCKELIEQYFFGENAENISSYRFIEIFVNVLADQLIRMSTSTYFRVENLQLMVKERDIRSLLMRQFIETGKEFATRSIASKTAQLDNISETDIARLGAILPWEESNHLLVVFLTQLPDSIAAFYSDKTKVPANVEILLKSQQVDNRNSALEDYHMMRPDVLLQKLESLARKTMHKLAFPQYALSADNLLKMALILLRARAHIPVIICGEAGCGKTSLLHFLSIVMEVQFESLNLHAGIREDQIYAFINDATEKAEEGELWLFFDEINTCNHIGILADLIAHRTLNGKLIHHNIRLFAAANPYRLRTKAQSSAGLTAKLRYEEQSKLVYQVHPLPDQLLDYVWDYGILKPNDEYLYIRIMVEKSHESLGPNAVKDGFHDLLFASQNFIREHEEPYSVSLRDVKRAVKLFLFFSDSLKKRPALKNPKSRSRSNYPNTNRYSIMTRSYCLALGLCYQARLCEKKSRQQYRAEICSIFKKKMTEKDFNDILKEEQEDYYYRMVTGPSIAANSALLENILVMIVCILNRIPLFIIAIRLISQNLRGTDSSDPYFQTLPGVYVIPHQGSSSSTSDGILKVFEKAHNYQKTSSQEFPINAVVLLDEVGLAETSPFNPLKVLHSLLEPSYPNDGPTVSVIGISNWRLDNSKSSRALLVQRPKFDKEDLLETSKRLLENKRSNHYHRHYDLLADAYLNYENNQTSSNFHGLRDYYALVKSLSGDLTANSLQQALVRNFGGTEQTLEVCKRYFGQVLNNLDGSLYDYQPIPVDTLISANMDDKDARHLMVIGKSDSIMDILAYQLRQKDLDPVVICGSQFPDDQEDYSYAVLRRIMICVETGRSLILTDLEIIYGSLYDLWNQNYITAGTQEDPKHFTRVALGAYSNPMCFVHENFRCILIMDEKNLKLADPPLLNRFEKQRMSINDTLNDHKRNLVECLLTWVRQISTLVEIEVKNGQMDFSENDMFIGFNTEETVQSLVIDKCQKNPNLNDNKIIMKCKESLISIASSDGIVRSERSALASTNRKEVTHWKTTYFFNQRHDDIYAYFEDLLRVDSTIPTGKENHQVIINTFSNINTDVSSILRNLVSCQIDKLSTFKTEAQLQNRIKHFWLESDSQLLVLQCDVSTVKARCIKLAKFIIEQFRSEYLARDKQPNKHACIILHTQRKSELINSCSFNFMCGWEQITIELLIPQEKALSSLLTGNLVTIIESSYPFKDVLQQELLWCLSCNKYPSTPKSVIHLRYLLQEIPNHPAFLDIIHERVRQYLLEHDSNNWQLQVASNKKSLYLYSSFLAALQSHIREFIRKPIAQILCILERYSVIQTFFEIDGTSKGDDLLAFWFEMFRDKRIVNIDELLEPKPDLFRMPNIQHKLQFPFSLYFFDRINNFKKLYQEEISRLSEEDENLDNDGRLLSHISEDVQNQFARNILTAIPSLRSPLVDQSIKLYYDDFLTILSSEIIGDHTEKLLSYLIKSELSEEETMHSLHLLRICNDLVSTKSIPLGEIRKLIQISQANIDNNEILSIETINLVLGLLDQSGTEELLLTSRQSFLTRCLDIIGSDSPTRERLYAKLFSQKPFPFMESIIFRIFHAEDDEQETLFFNLIRNPKETLRMSRKLQVINNCFKNNNIDSQMAALCVDVIQKRFFGSNEIGDLTLCFHPAIETLLAPNNSEPLQLLSSIAYFKEFVQVFWQSTDSLDNHSSTQEIQFKFMDIDNLIDDINNSLRLQGQLVHSLKVYFLKELRSLGFSIEQLKKFSQVQRNLLPWMTDLSWDNDTNRSRLPINPYWIIDAYVEAENAYEYSYSRLNNTQFDTFFQSMLQNNAVDQRIAMIGLIFARLHSLRIAAQEFNHGEKRIYEFLHNQIQRMHLPAIYKQTIMKLFENRHPLVRLNQQTNNPQLLLISVITHLIAVNASLPPDHSPLSRYMHQLQACQNTFILTCPSNMDSVIVNALNADDKEGTRFTRYQCDCGYKYLVGECGLPMSANHVISSGQSKLDANPITQNLQEDQAGYIVETSNRELYQSVRAMTPASYRILHLFIHVIFGISAVPSVANNFIANVTDPVKHCSDHIVNDWNVLLQLFNCTDETLALLLHAIIFEMTKEPRRNPVALNAAIERDQWERFFTERFVAPFVKSVNGTAVDLRVKIDAVNHGSSIFEKEINETMKIDELYSQEYLPRLWRRIGDTTLDNLRAYFASDVQNAIKLPFLDVFFKYEKKLGLIKHIRPIVKFVQILSKRLGHRVTRKQAQNLTFRDFIEDQALISDESNYLENTFYDFVEAWNSVIEHVTRFRCQDLAQQPTMNDGISVVFGLVEPKGESLYLCAVLNYLISLQNEFLREVVTISPQNCRSLRFLEQDGSNEIESNTSSTHPAQNVRYYLGTMQLENVRPSNIINYKWNDEILKFSQRNLEVGHGEEIEYDLYKMEIELARILAFDKVHIEAIQDNLYLEKFPYHMELFHGSMTLINERNALGDGDMLITDYIQQWMNSSSITKNKELRQIFQAELQLKHIIALYELIEDKVADVMVECIDNKYKSEIPTGVEADILEIAEFESTAQQSNLQLKKQLPAEIFASALKRFMLRYLSDELIQPKLQLSLYLCDESLNCWPSKYTEEILNDIFPDSFLVEHTYEAYQLIKKKLEVEAMKRQMRENKMNAGGARRLHDSGAHGKSKRAKKNRGEFDAM</sequence>
<feature type="region of interest" description="Disordered" evidence="2">
    <location>
        <begin position="1"/>
        <end position="214"/>
    </location>
</feature>
<keyword evidence="1" id="KW-0175">Coiled coil</keyword>
<feature type="compositionally biased region" description="Acidic residues" evidence="2">
    <location>
        <begin position="104"/>
        <end position="116"/>
    </location>
</feature>
<dbReference type="CDD" id="cd00009">
    <property type="entry name" value="AAA"/>
    <property type="match status" value="1"/>
</dbReference>
<dbReference type="InterPro" id="IPR031248">
    <property type="entry name" value="RNF213"/>
</dbReference>
<dbReference type="InterPro" id="IPR027417">
    <property type="entry name" value="P-loop_NTPase"/>
</dbReference>
<feature type="compositionally biased region" description="Polar residues" evidence="2">
    <location>
        <begin position="78"/>
        <end position="100"/>
    </location>
</feature>
<feature type="compositionally biased region" description="Basic and acidic residues" evidence="2">
    <location>
        <begin position="194"/>
        <end position="210"/>
    </location>
</feature>
<dbReference type="Proteomes" id="UP000789831">
    <property type="component" value="Unassembled WGS sequence"/>
</dbReference>
<dbReference type="OrthoDB" id="2400221at2759"/>
<gene>
    <name evidence="3" type="ORF">AGERDE_LOCUS296</name>
</gene>
<protein>
    <submittedName>
        <fullName evidence="3">10722_t:CDS:1</fullName>
    </submittedName>
</protein>
<evidence type="ECO:0000313" key="3">
    <source>
        <dbReference type="EMBL" id="CAG8434051.1"/>
    </source>
</evidence>
<organism evidence="3 4">
    <name type="scientific">Ambispora gerdemannii</name>
    <dbReference type="NCBI Taxonomy" id="144530"/>
    <lineage>
        <taxon>Eukaryota</taxon>
        <taxon>Fungi</taxon>
        <taxon>Fungi incertae sedis</taxon>
        <taxon>Mucoromycota</taxon>
        <taxon>Glomeromycotina</taxon>
        <taxon>Glomeromycetes</taxon>
        <taxon>Archaeosporales</taxon>
        <taxon>Ambisporaceae</taxon>
        <taxon>Ambispora</taxon>
    </lineage>
</organism>
<evidence type="ECO:0000256" key="1">
    <source>
        <dbReference type="SAM" id="Coils"/>
    </source>
</evidence>
<dbReference type="PANTHER" id="PTHR22605">
    <property type="entry name" value="RZ-TYPE DOMAIN-CONTAINING PROTEIN"/>
    <property type="match status" value="1"/>
</dbReference>
<feature type="compositionally biased region" description="Polar residues" evidence="2">
    <location>
        <begin position="45"/>
        <end position="71"/>
    </location>
</feature>
<comment type="caution">
    <text evidence="3">The sequence shown here is derived from an EMBL/GenBank/DDBJ whole genome shotgun (WGS) entry which is preliminary data.</text>
</comment>
<dbReference type="GO" id="GO:0004842">
    <property type="term" value="F:ubiquitin-protein transferase activity"/>
    <property type="evidence" value="ECO:0007669"/>
    <property type="project" value="InterPro"/>
</dbReference>
<keyword evidence="4" id="KW-1185">Reference proteome</keyword>
<feature type="compositionally biased region" description="Low complexity" evidence="2">
    <location>
        <begin position="164"/>
        <end position="181"/>
    </location>
</feature>